<evidence type="ECO:0000313" key="13">
    <source>
        <dbReference type="EMBL" id="RIY36982.1"/>
    </source>
</evidence>
<dbReference type="NCBIfam" id="TIGR00263">
    <property type="entry name" value="trpB"/>
    <property type="match status" value="1"/>
</dbReference>
<dbReference type="FunFam" id="3.40.50.1100:FF:000004">
    <property type="entry name" value="Tryptophan synthase beta chain"/>
    <property type="match status" value="1"/>
</dbReference>
<sequence>MENQFKKQPQTEVSPVAKMLENNGTYGVYGGAFVPPVLETQLKKLSDFFDQITQTDEFRTEFIDVLKDFVGRPSSLYYAKNLSAYVGSKIYLKREDLNHTGSHKINNAVGQILLAKKMGAKEIIAETGAGQHGVATATACAFLGLPCKIFMGAVDMERQALNVRRMRLLGAEIVAATTGNQTLKDAVDSALDYYINHPDSFYLLGSQVGPHPYPKMVGYFQSVIGNEARQQILNKEGRLPDSVIACLGGGSNAIGLFSAFIDDPQVKMYGAEGGGKNIANNTAATLNYGTPIVFQGTYSYCLTDADKNPIASKSIAAGLDYPGISPQHAYLKDSQRASYFSVTDEEAIESFKLLARLEGIIPAIESSHAVALAVKLLKNKNSLSIVNLSGRGDKDVEREM</sequence>
<dbReference type="HAMAP" id="MF_00133">
    <property type="entry name" value="Trp_synth_beta"/>
    <property type="match status" value="1"/>
</dbReference>
<comment type="cofactor">
    <cofactor evidence="1 11">
        <name>pyridoxal 5'-phosphate</name>
        <dbReference type="ChEBI" id="CHEBI:597326"/>
    </cofactor>
</comment>
<reference evidence="13 14" key="1">
    <citation type="submission" date="2017-08" db="EMBL/GenBank/DDBJ databases">
        <title>Capnocytophaga canis 17-158 assembly.</title>
        <authorList>
            <person name="Gulvik C.A."/>
        </authorList>
    </citation>
    <scope>NUCLEOTIDE SEQUENCE [LARGE SCALE GENOMIC DNA]</scope>
    <source>
        <strain evidence="13 14">17-158</strain>
    </source>
</reference>
<evidence type="ECO:0000256" key="5">
    <source>
        <dbReference type="ARBA" id="ARBA00022605"/>
    </source>
</evidence>
<dbReference type="PIRSF" id="PIRSF001413">
    <property type="entry name" value="Trp_syn_beta"/>
    <property type="match status" value="1"/>
</dbReference>
<dbReference type="PROSITE" id="PS00168">
    <property type="entry name" value="TRP_SYNTHASE_BETA"/>
    <property type="match status" value="1"/>
</dbReference>
<evidence type="ECO:0000256" key="10">
    <source>
        <dbReference type="ARBA" id="ARBA00049047"/>
    </source>
</evidence>
<dbReference type="EC" id="4.2.1.20" evidence="11"/>
<dbReference type="EMBL" id="NSDI01000004">
    <property type="protein sequence ID" value="RIY36982.1"/>
    <property type="molecule type" value="Genomic_DNA"/>
</dbReference>
<dbReference type="UniPathway" id="UPA00035">
    <property type="reaction ID" value="UER00044"/>
</dbReference>
<name>A0A3A1YFQ7_9FLAO</name>
<evidence type="ECO:0000313" key="14">
    <source>
        <dbReference type="Proteomes" id="UP000265497"/>
    </source>
</evidence>
<dbReference type="AlphaFoldDB" id="A0A3A1YFQ7"/>
<dbReference type="InterPro" id="IPR023026">
    <property type="entry name" value="Trp_synth_beta/beta-like"/>
</dbReference>
<dbReference type="CDD" id="cd06446">
    <property type="entry name" value="Trp-synth_B"/>
    <property type="match status" value="1"/>
</dbReference>
<comment type="pathway">
    <text evidence="2 11">Amino-acid biosynthesis; L-tryptophan biosynthesis; L-tryptophan from chorismate: step 5/5.</text>
</comment>
<dbReference type="GO" id="GO:0005737">
    <property type="term" value="C:cytoplasm"/>
    <property type="evidence" value="ECO:0007669"/>
    <property type="project" value="TreeGrafter"/>
</dbReference>
<dbReference type="Proteomes" id="UP000265497">
    <property type="component" value="Unassembled WGS sequence"/>
</dbReference>
<accession>A0A3A1YFQ7</accession>
<dbReference type="InterPro" id="IPR001926">
    <property type="entry name" value="TrpB-like_PALP"/>
</dbReference>
<comment type="subunit">
    <text evidence="4 11">Tetramer of two alpha and two beta chains.</text>
</comment>
<keyword evidence="6 11" id="KW-0822">Tryptophan biosynthesis</keyword>
<dbReference type="RefSeq" id="WP_119652517.1">
    <property type="nucleotide sequence ID" value="NZ_NSDI01000004.1"/>
</dbReference>
<dbReference type="InterPro" id="IPR036052">
    <property type="entry name" value="TrpB-like_PALP_sf"/>
</dbReference>
<dbReference type="SUPFAM" id="SSF53686">
    <property type="entry name" value="Tryptophan synthase beta subunit-like PLP-dependent enzymes"/>
    <property type="match status" value="1"/>
</dbReference>
<keyword evidence="9 11" id="KW-0456">Lyase</keyword>
<comment type="similarity">
    <text evidence="3 11">Belongs to the TrpB family.</text>
</comment>
<comment type="catalytic activity">
    <reaction evidence="10 11">
        <text>(1S,2R)-1-C-(indol-3-yl)glycerol 3-phosphate + L-serine = D-glyceraldehyde 3-phosphate + L-tryptophan + H2O</text>
        <dbReference type="Rhea" id="RHEA:10532"/>
        <dbReference type="ChEBI" id="CHEBI:15377"/>
        <dbReference type="ChEBI" id="CHEBI:33384"/>
        <dbReference type="ChEBI" id="CHEBI:57912"/>
        <dbReference type="ChEBI" id="CHEBI:58866"/>
        <dbReference type="ChEBI" id="CHEBI:59776"/>
        <dbReference type="EC" id="4.2.1.20"/>
    </reaction>
</comment>
<dbReference type="Gene3D" id="3.40.50.1100">
    <property type="match status" value="2"/>
</dbReference>
<dbReference type="PANTHER" id="PTHR48077">
    <property type="entry name" value="TRYPTOPHAN SYNTHASE-RELATED"/>
    <property type="match status" value="1"/>
</dbReference>
<evidence type="ECO:0000256" key="1">
    <source>
        <dbReference type="ARBA" id="ARBA00001933"/>
    </source>
</evidence>
<comment type="caution">
    <text evidence="13">The sequence shown here is derived from an EMBL/GenBank/DDBJ whole genome shotgun (WGS) entry which is preliminary data.</text>
</comment>
<protein>
    <recommendedName>
        <fullName evidence="11">Tryptophan synthase beta chain</fullName>
        <ecNumber evidence="11">4.2.1.20</ecNumber>
    </recommendedName>
</protein>
<evidence type="ECO:0000256" key="2">
    <source>
        <dbReference type="ARBA" id="ARBA00004733"/>
    </source>
</evidence>
<evidence type="ECO:0000256" key="11">
    <source>
        <dbReference type="HAMAP-Rule" id="MF_00133"/>
    </source>
</evidence>
<evidence type="ECO:0000256" key="6">
    <source>
        <dbReference type="ARBA" id="ARBA00022822"/>
    </source>
</evidence>
<dbReference type="InterPro" id="IPR006654">
    <property type="entry name" value="Trp_synth_beta"/>
</dbReference>
<dbReference type="InterPro" id="IPR006653">
    <property type="entry name" value="Trp_synth_b_CS"/>
</dbReference>
<evidence type="ECO:0000256" key="4">
    <source>
        <dbReference type="ARBA" id="ARBA00011270"/>
    </source>
</evidence>
<feature type="domain" description="Tryptophan synthase beta chain-like PALP" evidence="12">
    <location>
        <begin position="72"/>
        <end position="379"/>
    </location>
</feature>
<organism evidence="13 14">
    <name type="scientific">Capnocytophaga canis</name>
    <dbReference type="NCBI Taxonomy" id="1848903"/>
    <lineage>
        <taxon>Bacteria</taxon>
        <taxon>Pseudomonadati</taxon>
        <taxon>Bacteroidota</taxon>
        <taxon>Flavobacteriia</taxon>
        <taxon>Flavobacteriales</taxon>
        <taxon>Flavobacteriaceae</taxon>
        <taxon>Capnocytophaga</taxon>
    </lineage>
</organism>
<dbReference type="PANTHER" id="PTHR48077:SF3">
    <property type="entry name" value="TRYPTOPHAN SYNTHASE"/>
    <property type="match status" value="1"/>
</dbReference>
<keyword evidence="5 11" id="KW-0028">Amino-acid biosynthesis</keyword>
<keyword evidence="8 11" id="KW-0057">Aromatic amino acid biosynthesis</keyword>
<evidence type="ECO:0000256" key="9">
    <source>
        <dbReference type="ARBA" id="ARBA00023239"/>
    </source>
</evidence>
<feature type="modified residue" description="N6-(pyridoxal phosphate)lysine" evidence="11">
    <location>
        <position position="104"/>
    </location>
</feature>
<evidence type="ECO:0000256" key="3">
    <source>
        <dbReference type="ARBA" id="ARBA00009982"/>
    </source>
</evidence>
<dbReference type="GO" id="GO:0004834">
    <property type="term" value="F:tryptophan synthase activity"/>
    <property type="evidence" value="ECO:0007669"/>
    <property type="project" value="UniProtKB-UniRule"/>
</dbReference>
<proteinExistence type="inferred from homology"/>
<keyword evidence="7 11" id="KW-0663">Pyridoxal phosphate</keyword>
<evidence type="ECO:0000256" key="8">
    <source>
        <dbReference type="ARBA" id="ARBA00023141"/>
    </source>
</evidence>
<evidence type="ECO:0000256" key="7">
    <source>
        <dbReference type="ARBA" id="ARBA00022898"/>
    </source>
</evidence>
<evidence type="ECO:0000259" key="12">
    <source>
        <dbReference type="Pfam" id="PF00291"/>
    </source>
</evidence>
<dbReference type="Pfam" id="PF00291">
    <property type="entry name" value="PALP"/>
    <property type="match status" value="1"/>
</dbReference>
<gene>
    <name evidence="11 13" type="primary">trpB</name>
    <name evidence="13" type="ORF">CKY20_05525</name>
</gene>
<comment type="function">
    <text evidence="11">The beta subunit is responsible for the synthesis of L-tryptophan from indole and L-serine.</text>
</comment>